<proteinExistence type="predicted"/>
<protein>
    <recommendedName>
        <fullName evidence="2">HTH cro/C1-type domain-containing protein</fullName>
    </recommendedName>
</protein>
<keyword evidence="1" id="KW-0238">DNA-binding</keyword>
<dbReference type="Proteomes" id="UP000196560">
    <property type="component" value="Unassembled WGS sequence"/>
</dbReference>
<dbReference type="PANTHER" id="PTHR46558:SF11">
    <property type="entry name" value="HTH-TYPE TRANSCRIPTIONAL REGULATOR XRE"/>
    <property type="match status" value="1"/>
</dbReference>
<evidence type="ECO:0000313" key="4">
    <source>
        <dbReference type="Proteomes" id="UP000196560"/>
    </source>
</evidence>
<dbReference type="eggNOG" id="COG1476">
    <property type="taxonomic scope" value="Bacteria"/>
</dbReference>
<evidence type="ECO:0000313" key="3">
    <source>
        <dbReference type="EMBL" id="OUN44174.1"/>
    </source>
</evidence>
<comment type="caution">
    <text evidence="3">The sequence shown here is derived from an EMBL/GenBank/DDBJ whole genome shotgun (WGS) entry which is preliminary data.</text>
</comment>
<dbReference type="PROSITE" id="PS50943">
    <property type="entry name" value="HTH_CROC1"/>
    <property type="match status" value="1"/>
</dbReference>
<evidence type="ECO:0000256" key="1">
    <source>
        <dbReference type="ARBA" id="ARBA00023125"/>
    </source>
</evidence>
<dbReference type="AlphaFoldDB" id="A0A1Y3U5X1"/>
<dbReference type="GO" id="GO:0003677">
    <property type="term" value="F:DNA binding"/>
    <property type="evidence" value="ECO:0007669"/>
    <property type="project" value="UniProtKB-KW"/>
</dbReference>
<dbReference type="Gene3D" id="1.10.260.40">
    <property type="entry name" value="lambda repressor-like DNA-binding domains"/>
    <property type="match status" value="1"/>
</dbReference>
<dbReference type="STRING" id="1118060.GCA_000311845_01610"/>
<dbReference type="InterPro" id="IPR010982">
    <property type="entry name" value="Lambda_DNA-bd_dom_sf"/>
</dbReference>
<keyword evidence="4" id="KW-1185">Reference proteome</keyword>
<reference evidence="4" key="1">
    <citation type="submission" date="2017-04" db="EMBL/GenBank/DDBJ databases">
        <title>Function of individual gut microbiota members based on whole genome sequencing of pure cultures obtained from chicken caecum.</title>
        <authorList>
            <person name="Medvecky M."/>
            <person name="Cejkova D."/>
            <person name="Polansky O."/>
            <person name="Karasova D."/>
            <person name="Kubasova T."/>
            <person name="Cizek A."/>
            <person name="Rychlik I."/>
        </authorList>
    </citation>
    <scope>NUCLEOTIDE SEQUENCE [LARGE SCALE GENOMIC DNA]</scope>
    <source>
        <strain evidence="4">An70</strain>
    </source>
</reference>
<dbReference type="InterPro" id="IPR001387">
    <property type="entry name" value="Cro/C1-type_HTH"/>
</dbReference>
<dbReference type="Pfam" id="PF01381">
    <property type="entry name" value="HTH_3"/>
    <property type="match status" value="1"/>
</dbReference>
<dbReference type="EMBL" id="NFHO01000002">
    <property type="protein sequence ID" value="OUN44174.1"/>
    <property type="molecule type" value="Genomic_DNA"/>
</dbReference>
<dbReference type="SUPFAM" id="SSF47413">
    <property type="entry name" value="lambda repressor-like DNA-binding domains"/>
    <property type="match status" value="1"/>
</dbReference>
<name>A0A1Y3U5X1_9ACTN</name>
<evidence type="ECO:0000259" key="2">
    <source>
        <dbReference type="PROSITE" id="PS50943"/>
    </source>
</evidence>
<organism evidence="3 4">
    <name type="scientific">Enorma massiliensis</name>
    <dbReference type="NCBI Taxonomy" id="1472761"/>
    <lineage>
        <taxon>Bacteria</taxon>
        <taxon>Bacillati</taxon>
        <taxon>Actinomycetota</taxon>
        <taxon>Coriobacteriia</taxon>
        <taxon>Coriobacteriales</taxon>
        <taxon>Coriobacteriaceae</taxon>
        <taxon>Enorma</taxon>
    </lineage>
</organism>
<feature type="domain" description="HTH cro/C1-type" evidence="2">
    <location>
        <begin position="128"/>
        <end position="182"/>
    </location>
</feature>
<accession>A0A1Y3U5X1</accession>
<gene>
    <name evidence="3" type="ORF">B5G21_02615</name>
</gene>
<dbReference type="PANTHER" id="PTHR46558">
    <property type="entry name" value="TRACRIPTIONAL REGULATORY PROTEIN-RELATED-RELATED"/>
    <property type="match status" value="1"/>
</dbReference>
<sequence>MQLSTNFTTIFLAKSPRARGAWVPGCPRRLLLQGWGRARGVRALGSGDVYRLQDWDRSRGAREPGCRLPRRSRWTCTPATARLTSKPQRSTITRFTCRFIHRTMVAGCIRVSFPSERTAMDNRIGAVVARERKSLGLTQEELARRLGVTKAAVSKWELGQSMPDAALLPSIAAQFALSIDELFDWRAHLTDAEIETCAQTAREKLAADASQGATYVRMRAREHRSCWKLLVRLASELLSAANRVAFGICLDAPDDVQAQERARETMCTLAEDARSLCEPVLDGCNDAELMADATRVCAASSVLTGKPTEAIARLTPLYQAQTHRVGTELASAQLAAGEQEEAAATLAACVTASALELTSLAGTLLTRAASATEVAAYVHAMEAIDRAFDLSHRSAPTLPAMHIAAATIMNTLGDDAATLELLERAAGEVCALGNGRIPENPLGNRVASNMLPAITDDEALAHMRESASYARYPEAARHMILDARLWGALAQSPEYAALAKRLDAE</sequence>
<dbReference type="SMART" id="SM00530">
    <property type="entry name" value="HTH_XRE"/>
    <property type="match status" value="1"/>
</dbReference>
<dbReference type="CDD" id="cd00093">
    <property type="entry name" value="HTH_XRE"/>
    <property type="match status" value="1"/>
</dbReference>